<dbReference type="EMBL" id="MIJF01000024">
    <property type="protein sequence ID" value="OEF99367.1"/>
    <property type="molecule type" value="Genomic_DNA"/>
</dbReference>
<proteinExistence type="predicted"/>
<evidence type="ECO:0000256" key="1">
    <source>
        <dbReference type="SAM" id="Phobius"/>
    </source>
</evidence>
<gene>
    <name evidence="3" type="ORF">BHF71_01905</name>
</gene>
<organism evidence="3 4">
    <name type="scientific">Vulcanibacillus modesticaldus</name>
    <dbReference type="NCBI Taxonomy" id="337097"/>
    <lineage>
        <taxon>Bacteria</taxon>
        <taxon>Bacillati</taxon>
        <taxon>Bacillota</taxon>
        <taxon>Bacilli</taxon>
        <taxon>Bacillales</taxon>
        <taxon>Bacillaceae</taxon>
        <taxon>Vulcanibacillus</taxon>
    </lineage>
</organism>
<dbReference type="STRING" id="337097.BHF71_01905"/>
<feature type="chain" id="PRO_5008912755" evidence="2">
    <location>
        <begin position="27"/>
        <end position="259"/>
    </location>
</feature>
<keyword evidence="4" id="KW-1185">Reference proteome</keyword>
<evidence type="ECO:0000313" key="4">
    <source>
        <dbReference type="Proteomes" id="UP000243739"/>
    </source>
</evidence>
<keyword evidence="1" id="KW-0472">Membrane</keyword>
<reference evidence="3 4" key="1">
    <citation type="submission" date="2016-09" db="EMBL/GenBank/DDBJ databases">
        <title>Draft genome sequence for the type strain of Vulcanibacillus modesticaldus BR, a strictly anaerobic, moderately thermophilic, and nitrate-reducing bacterium from deep sea-hydrothermal vents of the Mid-Atlantic Ridge.</title>
        <authorList>
            <person name="Abin C.A."/>
            <person name="Hollibaugh J.T."/>
        </authorList>
    </citation>
    <scope>NUCLEOTIDE SEQUENCE [LARGE SCALE GENOMIC DNA]</scope>
    <source>
        <strain evidence="3 4">BR</strain>
    </source>
</reference>
<keyword evidence="1" id="KW-1133">Transmembrane helix</keyword>
<accession>A0A1D2YUK4</accession>
<dbReference type="AlphaFoldDB" id="A0A1D2YUK4"/>
<keyword evidence="2" id="KW-0732">Signal</keyword>
<comment type="caution">
    <text evidence="3">The sequence shown here is derived from an EMBL/GenBank/DDBJ whole genome shotgun (WGS) entry which is preliminary data.</text>
</comment>
<feature type="transmembrane region" description="Helical" evidence="1">
    <location>
        <begin position="64"/>
        <end position="85"/>
    </location>
</feature>
<sequence>MKNNKIFFAVLMLSLTILIIASPVLANEGHDSDGVEAEAVAHTHEVDPIDEGLINGLLSGGETFVYVTLAAFLPIFWILSLIVHFNRPYIIRYLKKFTLRFGADVWWLLYVMLRDAVLIITFIISLFFFFPNLFLYQPLPISGPLATVLLFWALTVKLTGDADDRAKDYNKVSYLLLAGAFLYLVPFLFGVEAPMEGWEKWRTFFTSSQNQSLAEIILYISIGLLFLTGGYIFTFVMNKVKQSVNSKQSINTNQSSISK</sequence>
<feature type="transmembrane region" description="Helical" evidence="1">
    <location>
        <begin position="172"/>
        <end position="191"/>
    </location>
</feature>
<name>A0A1D2YUK4_9BACI</name>
<dbReference type="RefSeq" id="WP_069656761.1">
    <property type="nucleotide sequence ID" value="NZ_MIJF01000024.1"/>
</dbReference>
<protein>
    <submittedName>
        <fullName evidence="3">Uncharacterized protein</fullName>
    </submittedName>
</protein>
<dbReference type="OrthoDB" id="154938at2"/>
<feature type="transmembrane region" description="Helical" evidence="1">
    <location>
        <begin position="105"/>
        <end position="129"/>
    </location>
</feature>
<feature type="transmembrane region" description="Helical" evidence="1">
    <location>
        <begin position="141"/>
        <end position="160"/>
    </location>
</feature>
<evidence type="ECO:0000313" key="3">
    <source>
        <dbReference type="EMBL" id="OEF99367.1"/>
    </source>
</evidence>
<dbReference type="Proteomes" id="UP000243739">
    <property type="component" value="Unassembled WGS sequence"/>
</dbReference>
<evidence type="ECO:0000256" key="2">
    <source>
        <dbReference type="SAM" id="SignalP"/>
    </source>
</evidence>
<keyword evidence="1" id="KW-0812">Transmembrane</keyword>
<feature type="signal peptide" evidence="2">
    <location>
        <begin position="1"/>
        <end position="26"/>
    </location>
</feature>
<feature type="transmembrane region" description="Helical" evidence="1">
    <location>
        <begin position="216"/>
        <end position="237"/>
    </location>
</feature>